<reference evidence="1" key="1">
    <citation type="submission" date="2020-05" db="EMBL/GenBank/DDBJ databases">
        <title>Mycena genomes resolve the evolution of fungal bioluminescence.</title>
        <authorList>
            <person name="Tsai I.J."/>
        </authorList>
    </citation>
    <scope>NUCLEOTIDE SEQUENCE</scope>
    <source>
        <strain evidence="1">160909Yilan</strain>
    </source>
</reference>
<evidence type="ECO:0000313" key="1">
    <source>
        <dbReference type="EMBL" id="KAF7351528.1"/>
    </source>
</evidence>
<protein>
    <submittedName>
        <fullName evidence="1">DUF659 domain-containing protein</fullName>
    </submittedName>
</protein>
<accession>A0A8H6Y034</accession>
<organism evidence="1 2">
    <name type="scientific">Mycena sanguinolenta</name>
    <dbReference type="NCBI Taxonomy" id="230812"/>
    <lineage>
        <taxon>Eukaryota</taxon>
        <taxon>Fungi</taxon>
        <taxon>Dikarya</taxon>
        <taxon>Basidiomycota</taxon>
        <taxon>Agaricomycotina</taxon>
        <taxon>Agaricomycetes</taxon>
        <taxon>Agaricomycetidae</taxon>
        <taxon>Agaricales</taxon>
        <taxon>Marasmiineae</taxon>
        <taxon>Mycenaceae</taxon>
        <taxon>Mycena</taxon>
    </lineage>
</organism>
<dbReference type="AlphaFoldDB" id="A0A8H6Y034"/>
<dbReference type="EMBL" id="JACAZH010000013">
    <property type="protein sequence ID" value="KAF7351528.1"/>
    <property type="molecule type" value="Genomic_DNA"/>
</dbReference>
<sequence>MTTTQQNSADRKLLRYVIHSNTAFRSVENPFLLEFLHDLRPTYNPPGCYALTHTLLDSEAADVFLWETERLKSSNLLTLLEDGWEDRLKRSIYGLVVAGIDIFPIVMSLDDLTGERGGADKCLEIAVKSLELTGDSTGRKFIAMTTDNPTTMQSLCQKAQMKSFWLLTFACFLHSLNPPIGEICTYPLIKKIITKVNRTTTFFNGSHFWGGQLKDETKRLAITRGLKKNCESRWYALVLLCLSVSSHQQPLSIICLRPDAQKKTNGFSAVAADVISTVLYTAEFWPLLNQLTQITKPLVDAIGNCESRQATLADCMLELIRFARTMSKMVLDDDEDEGFLVHAQATFDRRFKLTATPNHWLALFLHPFCQKPRCLRHCAWALPGFYDPDCANNHSSVEVG</sequence>
<keyword evidence="2" id="KW-1185">Reference proteome</keyword>
<name>A0A8H6Y034_9AGAR</name>
<dbReference type="OrthoDB" id="3226942at2759"/>
<dbReference type="Proteomes" id="UP000623467">
    <property type="component" value="Unassembled WGS sequence"/>
</dbReference>
<proteinExistence type="predicted"/>
<dbReference type="InterPro" id="IPR012337">
    <property type="entry name" value="RNaseH-like_sf"/>
</dbReference>
<dbReference type="SUPFAM" id="SSF53098">
    <property type="entry name" value="Ribonuclease H-like"/>
    <property type="match status" value="1"/>
</dbReference>
<evidence type="ECO:0000313" key="2">
    <source>
        <dbReference type="Proteomes" id="UP000623467"/>
    </source>
</evidence>
<gene>
    <name evidence="1" type="ORF">MSAN_01585200</name>
</gene>
<comment type="caution">
    <text evidence="1">The sequence shown here is derived from an EMBL/GenBank/DDBJ whole genome shotgun (WGS) entry which is preliminary data.</text>
</comment>